<evidence type="ECO:0000313" key="17">
    <source>
        <dbReference type="Proteomes" id="UP001054902"/>
    </source>
</evidence>
<dbReference type="AlphaFoldDB" id="A0AAD3CJY7"/>
<evidence type="ECO:0000256" key="3">
    <source>
        <dbReference type="ARBA" id="ARBA00013149"/>
    </source>
</evidence>
<accession>A0AAD3CJY7</accession>
<dbReference type="SUPFAM" id="SSF52425">
    <property type="entry name" value="Cryptochrome/photolyase, N-terminal domain"/>
    <property type="match status" value="1"/>
</dbReference>
<dbReference type="InterPro" id="IPR006050">
    <property type="entry name" value="DNA_photolyase_N"/>
</dbReference>
<feature type="region of interest" description="Disordered" evidence="13">
    <location>
        <begin position="585"/>
        <end position="624"/>
    </location>
</feature>
<dbReference type="InterPro" id="IPR014729">
    <property type="entry name" value="Rossmann-like_a/b/a_fold"/>
</dbReference>
<dbReference type="EC" id="4.1.99.3" evidence="3"/>
<proteinExistence type="inferred from homology"/>
<dbReference type="Pfam" id="PF00875">
    <property type="entry name" value="DNA_photolyase"/>
    <property type="match status" value="1"/>
</dbReference>
<dbReference type="PANTHER" id="PTHR10211">
    <property type="entry name" value="DEOXYRIBODIPYRIMIDINE PHOTOLYASE"/>
    <property type="match status" value="1"/>
</dbReference>
<keyword evidence="5" id="KW-0285">Flavoprotein</keyword>
<evidence type="ECO:0000256" key="12">
    <source>
        <dbReference type="ARBA" id="ARBA00033999"/>
    </source>
</evidence>
<evidence type="ECO:0000256" key="1">
    <source>
        <dbReference type="ARBA" id="ARBA00001974"/>
    </source>
</evidence>
<evidence type="ECO:0000313" key="16">
    <source>
        <dbReference type="EMBL" id="GFH47457.1"/>
    </source>
</evidence>
<dbReference type="FunFam" id="1.10.579.10:FF:000002">
    <property type="entry name" value="Deoxyribodipyrimidine photolyase"/>
    <property type="match status" value="1"/>
</dbReference>
<keyword evidence="6" id="KW-0227">DNA damage</keyword>
<name>A0AAD3CJY7_9STRA</name>
<feature type="region of interest" description="Disordered" evidence="13">
    <location>
        <begin position="549"/>
        <end position="572"/>
    </location>
</feature>
<comment type="caution">
    <text evidence="16">The sequence shown here is derived from an EMBL/GenBank/DDBJ whole genome shotgun (WGS) entry which is preliminary data.</text>
</comment>
<feature type="domain" description="Photolyase/cryptochrome alpha/beta" evidence="15">
    <location>
        <begin position="86"/>
        <end position="240"/>
    </location>
</feature>
<protein>
    <recommendedName>
        <fullName evidence="4">Deoxyribodipyrimidine photo-lyase</fullName>
        <ecNumber evidence="3">4.1.99.3</ecNumber>
    </recommendedName>
    <alternativeName>
        <fullName evidence="11">DNA photolyase</fullName>
    </alternativeName>
</protein>
<reference evidence="16 17" key="1">
    <citation type="journal article" date="2021" name="Sci. Rep.">
        <title>The genome of the diatom Chaetoceros tenuissimus carries an ancient integrated fragment of an extant virus.</title>
        <authorList>
            <person name="Hongo Y."/>
            <person name="Kimura K."/>
            <person name="Takaki Y."/>
            <person name="Yoshida Y."/>
            <person name="Baba S."/>
            <person name="Kobayashi G."/>
            <person name="Nagasaki K."/>
            <person name="Hano T."/>
            <person name="Tomaru Y."/>
        </authorList>
    </citation>
    <scope>NUCLEOTIDE SEQUENCE [LARGE SCALE GENOMIC DNA]</scope>
    <source>
        <strain evidence="16 17">NIES-3715</strain>
    </source>
</reference>
<keyword evidence="7" id="KW-0274">FAD</keyword>
<evidence type="ECO:0000256" key="13">
    <source>
        <dbReference type="SAM" id="MobiDB-lite"/>
    </source>
</evidence>
<dbReference type="EMBL" id="BLLK01000023">
    <property type="protein sequence ID" value="GFH47457.1"/>
    <property type="molecule type" value="Genomic_DNA"/>
</dbReference>
<evidence type="ECO:0000256" key="8">
    <source>
        <dbReference type="ARBA" id="ARBA00023125"/>
    </source>
</evidence>
<dbReference type="FunFam" id="1.25.40.80:FF:000004">
    <property type="entry name" value="Deoxyribodipyrimidine photolyase"/>
    <property type="match status" value="1"/>
</dbReference>
<keyword evidence="10" id="KW-0456">Lyase</keyword>
<comment type="similarity">
    <text evidence="2">Belongs to the DNA photolyase class-2 family.</text>
</comment>
<keyword evidence="8" id="KW-0238">DNA-binding</keyword>
<dbReference type="GO" id="GO:0003904">
    <property type="term" value="F:deoxyribodipyrimidine photo-lyase activity"/>
    <property type="evidence" value="ECO:0007669"/>
    <property type="project" value="UniProtKB-EC"/>
</dbReference>
<organism evidence="16 17">
    <name type="scientific">Chaetoceros tenuissimus</name>
    <dbReference type="NCBI Taxonomy" id="426638"/>
    <lineage>
        <taxon>Eukaryota</taxon>
        <taxon>Sar</taxon>
        <taxon>Stramenopiles</taxon>
        <taxon>Ochrophyta</taxon>
        <taxon>Bacillariophyta</taxon>
        <taxon>Coscinodiscophyceae</taxon>
        <taxon>Chaetocerotophycidae</taxon>
        <taxon>Chaetocerotales</taxon>
        <taxon>Chaetocerotaceae</taxon>
        <taxon>Chaetoceros</taxon>
    </lineage>
</organism>
<dbReference type="PROSITE" id="PS51645">
    <property type="entry name" value="PHR_CRY_ALPHA_BETA"/>
    <property type="match status" value="1"/>
</dbReference>
<dbReference type="SUPFAM" id="SSF48173">
    <property type="entry name" value="Cryptochrome/photolyase FAD-binding domain"/>
    <property type="match status" value="1"/>
</dbReference>
<feature type="compositionally biased region" description="Basic residues" evidence="13">
    <location>
        <begin position="605"/>
        <end position="624"/>
    </location>
</feature>
<evidence type="ECO:0000256" key="6">
    <source>
        <dbReference type="ARBA" id="ARBA00022763"/>
    </source>
</evidence>
<evidence type="ECO:0000256" key="7">
    <source>
        <dbReference type="ARBA" id="ARBA00022827"/>
    </source>
</evidence>
<evidence type="ECO:0000256" key="4">
    <source>
        <dbReference type="ARBA" id="ARBA00014046"/>
    </source>
</evidence>
<dbReference type="Gene3D" id="1.10.579.10">
    <property type="entry name" value="DNA Cyclobutane Dipyrimidine Photolyase, subunit A, domain 3"/>
    <property type="match status" value="1"/>
</dbReference>
<dbReference type="PROSITE" id="PS01084">
    <property type="entry name" value="DNA_PHOTOLYASES_2_2"/>
    <property type="match status" value="1"/>
</dbReference>
<evidence type="ECO:0000256" key="2">
    <source>
        <dbReference type="ARBA" id="ARBA00006409"/>
    </source>
</evidence>
<keyword evidence="17" id="KW-1185">Reference proteome</keyword>
<dbReference type="InterPro" id="IPR036155">
    <property type="entry name" value="Crypto/Photolyase_N_sf"/>
</dbReference>
<evidence type="ECO:0000256" key="9">
    <source>
        <dbReference type="ARBA" id="ARBA00023204"/>
    </source>
</evidence>
<gene>
    <name evidence="16" type="ORF">CTEN210_03932</name>
</gene>
<comment type="catalytic activity">
    <reaction evidence="12">
        <text>cyclobutadipyrimidine (in DNA) = 2 pyrimidine residues (in DNA).</text>
        <dbReference type="EC" id="4.1.99.3"/>
    </reaction>
</comment>
<feature type="compositionally biased region" description="Basic and acidic residues" evidence="13">
    <location>
        <begin position="585"/>
        <end position="599"/>
    </location>
</feature>
<keyword evidence="14" id="KW-0732">Signal</keyword>
<sequence>MRMLRLNVCTLLFLKSSAFPSLSTNSRIKLHQFSRHSLVRNMASRKKKEVEPTVQYCDEDLIPSFMNRERTRVLTPEVCRPKDEGDCIYYWMQRDMRTEDNYALLFANHLAKEKNVALKVMYVLPPPMKSSATDEDDLPPKVCEMKMTERYGSFLLGGLKIVEQNLHEKNVNFEVLMPDDDGKVGETVSKHLVDNNAAAAIVDMSPLRQFRQWMEVQTAPRLSNVNIPLFQCDAHNVVPVWYASPKREVGARTLRPKINKVLQDFMRHFPTFEGNDEMQVLTDIDWSKCEKHLDMDQDVKSVAHFQPGKEHAMNRFQEFISSQTEGLKNFDTLRNDPNFKNVCSNLSPWVNFGHVSFQRLALEVRALKKYPNGTAAYLEEGIVRRELSDNFVFYSPDDYDDLSTAAQWAQDSLELHASDEREFLYTFEELDNAKTHDDLWNAAQKQLINEGKMHGFLRMYWAKKVLEWTPSPSIALRTAIYFNDRYALDGCDPNGFTGVGWSIIGIHDMGWKERPIFGKIRFMNYAGCKRKFKVDQFVARYSGSTTAKGIAEKSKSSAKSAALPARKTRQRKRILDHLESKEKLSSEVTAEKVVKKQKGESPASTKKKTVKKKVKVKRKKSPTK</sequence>
<dbReference type="Proteomes" id="UP001054902">
    <property type="component" value="Unassembled WGS sequence"/>
</dbReference>
<evidence type="ECO:0000256" key="5">
    <source>
        <dbReference type="ARBA" id="ARBA00022630"/>
    </source>
</evidence>
<dbReference type="InterPro" id="IPR036134">
    <property type="entry name" value="Crypto/Photolyase_FAD-like_sf"/>
</dbReference>
<dbReference type="Gene3D" id="3.40.50.620">
    <property type="entry name" value="HUPs"/>
    <property type="match status" value="1"/>
</dbReference>
<feature type="signal peptide" evidence="14">
    <location>
        <begin position="1"/>
        <end position="18"/>
    </location>
</feature>
<evidence type="ECO:0000256" key="14">
    <source>
        <dbReference type="SAM" id="SignalP"/>
    </source>
</evidence>
<dbReference type="Gene3D" id="1.25.40.80">
    <property type="match status" value="1"/>
</dbReference>
<comment type="cofactor">
    <cofactor evidence="1">
        <name>FAD</name>
        <dbReference type="ChEBI" id="CHEBI:57692"/>
    </cofactor>
</comment>
<dbReference type="GO" id="GO:0003677">
    <property type="term" value="F:DNA binding"/>
    <property type="evidence" value="ECO:0007669"/>
    <property type="project" value="UniProtKB-KW"/>
</dbReference>
<keyword evidence="9" id="KW-0234">DNA repair</keyword>
<dbReference type="GO" id="GO:0000719">
    <property type="term" value="P:photoreactive repair"/>
    <property type="evidence" value="ECO:0007669"/>
    <property type="project" value="TreeGrafter"/>
</dbReference>
<evidence type="ECO:0000256" key="11">
    <source>
        <dbReference type="ARBA" id="ARBA00031671"/>
    </source>
</evidence>
<evidence type="ECO:0000256" key="10">
    <source>
        <dbReference type="ARBA" id="ARBA00023239"/>
    </source>
</evidence>
<feature type="chain" id="PRO_5042048458" description="Deoxyribodipyrimidine photo-lyase" evidence="14">
    <location>
        <begin position="19"/>
        <end position="624"/>
    </location>
</feature>
<dbReference type="PANTHER" id="PTHR10211:SF0">
    <property type="entry name" value="DEOXYRIBODIPYRIMIDINE PHOTO-LYASE"/>
    <property type="match status" value="1"/>
</dbReference>
<evidence type="ECO:0000259" key="15">
    <source>
        <dbReference type="PROSITE" id="PS51645"/>
    </source>
</evidence>
<dbReference type="InterPro" id="IPR032673">
    <property type="entry name" value="DNA_photolyase_2_CS"/>
</dbReference>
<dbReference type="InterPro" id="IPR052219">
    <property type="entry name" value="Photolyase_Class-2"/>
</dbReference>